<feature type="transmembrane region" description="Helical" evidence="1">
    <location>
        <begin position="140"/>
        <end position="157"/>
    </location>
</feature>
<proteinExistence type="predicted"/>
<feature type="domain" description="DUF4010" evidence="3">
    <location>
        <begin position="175"/>
        <end position="394"/>
    </location>
</feature>
<feature type="transmembrane region" description="Helical" evidence="1">
    <location>
        <begin position="6"/>
        <end position="24"/>
    </location>
</feature>
<keyword evidence="1" id="KW-1133">Transmembrane helix</keyword>
<feature type="transmembrane region" description="Helical" evidence="1">
    <location>
        <begin position="370"/>
        <end position="389"/>
    </location>
</feature>
<feature type="transmembrane region" description="Helical" evidence="1">
    <location>
        <begin position="169"/>
        <end position="188"/>
    </location>
</feature>
<dbReference type="Pfam" id="PF13194">
    <property type="entry name" value="DUF4010"/>
    <property type="match status" value="1"/>
</dbReference>
<protein>
    <submittedName>
        <fullName evidence="4">MgtC/SapB family protein</fullName>
    </submittedName>
</protein>
<organism evidence="4 5">
    <name type="scientific">Comamonas terrae</name>
    <dbReference type="NCBI Taxonomy" id="673548"/>
    <lineage>
        <taxon>Bacteria</taxon>
        <taxon>Pseudomonadati</taxon>
        <taxon>Pseudomonadota</taxon>
        <taxon>Betaproteobacteria</taxon>
        <taxon>Burkholderiales</taxon>
        <taxon>Comamonadaceae</taxon>
        <taxon>Comamonas</taxon>
    </lineage>
</organism>
<evidence type="ECO:0000256" key="1">
    <source>
        <dbReference type="SAM" id="Phobius"/>
    </source>
</evidence>
<evidence type="ECO:0000313" key="4">
    <source>
        <dbReference type="EMBL" id="MFD2755368.1"/>
    </source>
</evidence>
<sequence>MELPWEALDHWIASLGLGLLIGVVSERRESARRSMAGIRTHALTALLGCAAWSLGMGPFAATLLVLGGLAVVAYWRSSRQDPGLTGEVTLLLSLTLGALSHQSPVLAAGLGVLCAILVHAKERLTRWSRVLLREQELHDGLLLAAAALVVMPLLPARPIDPWNVLQPATLWRVVVLVMAVGMLGQVLTRALGPRWGLLVTGFFSGLVSSTAAVASLGQRARGQPAQLSATMAAAMLAQLASLGLLAALLAAASMPLLRSMAWPLAAAAAGLLLAAVAGLRQGRLQPGPKEAAAKEAAQAQTDSARAFRLSQALTIAAIMALVLLLAAWLQHLFGNAGVLVGSAVVALAEAHAAAAGLAQLHASGSLPLAMARWGVLATLAATVAAKSVLAFASGGVRYGACVSTGLGLMLAGAWLAA</sequence>
<dbReference type="InterPro" id="IPR025105">
    <property type="entry name" value="DUF4010"/>
</dbReference>
<feature type="transmembrane region" description="Helical" evidence="1">
    <location>
        <begin position="312"/>
        <end position="330"/>
    </location>
</feature>
<dbReference type="RefSeq" id="WP_066483324.1">
    <property type="nucleotide sequence ID" value="NZ_BCNT01000022.1"/>
</dbReference>
<evidence type="ECO:0000259" key="2">
    <source>
        <dbReference type="Pfam" id="PF02308"/>
    </source>
</evidence>
<accession>A0ABW5UR11</accession>
<dbReference type="Pfam" id="PF02308">
    <property type="entry name" value="MgtC"/>
    <property type="match status" value="1"/>
</dbReference>
<feature type="transmembrane region" description="Helical" evidence="1">
    <location>
        <begin position="260"/>
        <end position="279"/>
    </location>
</feature>
<dbReference type="Proteomes" id="UP001597463">
    <property type="component" value="Unassembled WGS sequence"/>
</dbReference>
<dbReference type="PANTHER" id="PTHR39084">
    <property type="entry name" value="MEMBRANE PROTEIN-RELATED"/>
    <property type="match status" value="1"/>
</dbReference>
<feature type="transmembrane region" description="Helical" evidence="1">
    <location>
        <begin position="194"/>
        <end position="217"/>
    </location>
</feature>
<keyword evidence="5" id="KW-1185">Reference proteome</keyword>
<evidence type="ECO:0000259" key="3">
    <source>
        <dbReference type="Pfam" id="PF13194"/>
    </source>
</evidence>
<dbReference type="InterPro" id="IPR049177">
    <property type="entry name" value="MgtC_SapB_SrpB_YhiD_N"/>
</dbReference>
<dbReference type="PANTHER" id="PTHR39084:SF1">
    <property type="entry name" value="DUF4010 DOMAIN-CONTAINING PROTEIN"/>
    <property type="match status" value="1"/>
</dbReference>
<feature type="transmembrane region" description="Helical" evidence="1">
    <location>
        <begin position="336"/>
        <end position="358"/>
    </location>
</feature>
<feature type="domain" description="MgtC/SapB/SrpB/YhiD N-terminal" evidence="2">
    <location>
        <begin position="13"/>
        <end position="126"/>
    </location>
</feature>
<evidence type="ECO:0000313" key="5">
    <source>
        <dbReference type="Proteomes" id="UP001597463"/>
    </source>
</evidence>
<keyword evidence="1" id="KW-0472">Membrane</keyword>
<comment type="caution">
    <text evidence="4">The sequence shown here is derived from an EMBL/GenBank/DDBJ whole genome shotgun (WGS) entry which is preliminary data.</text>
</comment>
<keyword evidence="1" id="KW-0812">Transmembrane</keyword>
<feature type="transmembrane region" description="Helical" evidence="1">
    <location>
        <begin position="395"/>
        <end position="416"/>
    </location>
</feature>
<name>A0ABW5UR11_9BURK</name>
<feature type="transmembrane region" description="Helical" evidence="1">
    <location>
        <begin position="88"/>
        <end position="120"/>
    </location>
</feature>
<feature type="transmembrane region" description="Helical" evidence="1">
    <location>
        <begin position="229"/>
        <end position="254"/>
    </location>
</feature>
<reference evidence="5" key="1">
    <citation type="journal article" date="2019" name="Int. J. Syst. Evol. Microbiol.">
        <title>The Global Catalogue of Microorganisms (GCM) 10K type strain sequencing project: providing services to taxonomists for standard genome sequencing and annotation.</title>
        <authorList>
            <consortium name="The Broad Institute Genomics Platform"/>
            <consortium name="The Broad Institute Genome Sequencing Center for Infectious Disease"/>
            <person name="Wu L."/>
            <person name="Ma J."/>
        </authorList>
    </citation>
    <scope>NUCLEOTIDE SEQUENCE [LARGE SCALE GENOMIC DNA]</scope>
    <source>
        <strain evidence="5">TISTR 1906</strain>
    </source>
</reference>
<gene>
    <name evidence="4" type="ORF">ACFSW6_14825</name>
</gene>
<dbReference type="EMBL" id="JBHUMV010000006">
    <property type="protein sequence ID" value="MFD2755368.1"/>
    <property type="molecule type" value="Genomic_DNA"/>
</dbReference>